<accession>A0A2H1WX48</accession>
<reference evidence="1" key="1">
    <citation type="submission" date="2016-07" db="EMBL/GenBank/DDBJ databases">
        <authorList>
            <person name="Bretaudeau A."/>
        </authorList>
    </citation>
    <scope>NUCLEOTIDE SEQUENCE</scope>
    <source>
        <strain evidence="1">Rice</strain>
        <tissue evidence="1">Whole body</tissue>
    </source>
</reference>
<protein>
    <submittedName>
        <fullName evidence="1">SFRICE_032533</fullName>
    </submittedName>
</protein>
<dbReference type="EMBL" id="ODYU01011727">
    <property type="protein sequence ID" value="SOQ57640.1"/>
    <property type="molecule type" value="Genomic_DNA"/>
</dbReference>
<name>A0A2H1WX48_SPOFR</name>
<proteinExistence type="predicted"/>
<gene>
    <name evidence="1" type="ORF">SFRICE_032533</name>
</gene>
<sequence length="82" mass="9662">MAMRQARRARARVISHDQLVTVGRSRTRYHKISRCSGTCARVVLKCCCFYYCDKNKSNEYTKKIFGEVVCNHEHNHEFNIVH</sequence>
<evidence type="ECO:0000313" key="1">
    <source>
        <dbReference type="EMBL" id="SOQ57640.1"/>
    </source>
</evidence>
<dbReference type="AlphaFoldDB" id="A0A2H1WX48"/>
<organism evidence="1">
    <name type="scientific">Spodoptera frugiperda</name>
    <name type="common">Fall armyworm</name>
    <dbReference type="NCBI Taxonomy" id="7108"/>
    <lineage>
        <taxon>Eukaryota</taxon>
        <taxon>Metazoa</taxon>
        <taxon>Ecdysozoa</taxon>
        <taxon>Arthropoda</taxon>
        <taxon>Hexapoda</taxon>
        <taxon>Insecta</taxon>
        <taxon>Pterygota</taxon>
        <taxon>Neoptera</taxon>
        <taxon>Endopterygota</taxon>
        <taxon>Lepidoptera</taxon>
        <taxon>Glossata</taxon>
        <taxon>Ditrysia</taxon>
        <taxon>Noctuoidea</taxon>
        <taxon>Noctuidae</taxon>
        <taxon>Amphipyrinae</taxon>
        <taxon>Spodoptera</taxon>
    </lineage>
</organism>